<proteinExistence type="predicted"/>
<evidence type="ECO:0000256" key="1">
    <source>
        <dbReference type="SAM" id="MobiDB-lite"/>
    </source>
</evidence>
<dbReference type="OrthoDB" id="8455590at2"/>
<keyword evidence="3" id="KW-1185">Reference proteome</keyword>
<dbReference type="EMBL" id="QJTI01000002">
    <property type="protein sequence ID" value="PYF05034.1"/>
    <property type="molecule type" value="Genomic_DNA"/>
</dbReference>
<name>A0A318TK64_9BRAD</name>
<sequence>MSQFLERWDRISRQIDGYMGERVRITPRIASEYAEGAPDPARPARDIKAVFSKGQEADPIDRGRRGGRMQGSSLMATSPTTLWVRAAVYASLGYELVRGDAVTLLDAPGQPTYAVSRATPSDLGDVTLILTDEG</sequence>
<accession>A0A318TK64</accession>
<feature type="compositionally biased region" description="Basic and acidic residues" evidence="1">
    <location>
        <begin position="55"/>
        <end position="64"/>
    </location>
</feature>
<reference evidence="2 3" key="1">
    <citation type="submission" date="2018-06" db="EMBL/GenBank/DDBJ databases">
        <title>Genomic Encyclopedia of Archaeal and Bacterial Type Strains, Phase II (KMG-II): from individual species to whole genera.</title>
        <authorList>
            <person name="Goeker M."/>
        </authorList>
    </citation>
    <scope>NUCLEOTIDE SEQUENCE [LARGE SCALE GENOMIC DNA]</scope>
    <source>
        <strain evidence="2 3">JCM 11668</strain>
    </source>
</reference>
<evidence type="ECO:0000313" key="2">
    <source>
        <dbReference type="EMBL" id="PYF05034.1"/>
    </source>
</evidence>
<dbReference type="AlphaFoldDB" id="A0A318TK64"/>
<feature type="region of interest" description="Disordered" evidence="1">
    <location>
        <begin position="50"/>
        <end position="73"/>
    </location>
</feature>
<gene>
    <name evidence="2" type="ORF">BJ122_102260</name>
</gene>
<organism evidence="2 3">
    <name type="scientific">Rhodopseudomonas faecalis</name>
    <dbReference type="NCBI Taxonomy" id="99655"/>
    <lineage>
        <taxon>Bacteria</taxon>
        <taxon>Pseudomonadati</taxon>
        <taxon>Pseudomonadota</taxon>
        <taxon>Alphaproteobacteria</taxon>
        <taxon>Hyphomicrobiales</taxon>
        <taxon>Nitrobacteraceae</taxon>
        <taxon>Rhodopseudomonas</taxon>
    </lineage>
</organism>
<protein>
    <submittedName>
        <fullName evidence="2">Uncharacterized protein</fullName>
    </submittedName>
</protein>
<dbReference type="RefSeq" id="WP_146227143.1">
    <property type="nucleotide sequence ID" value="NZ_QJTI01000002.1"/>
</dbReference>
<dbReference type="Proteomes" id="UP000248148">
    <property type="component" value="Unassembled WGS sequence"/>
</dbReference>
<evidence type="ECO:0000313" key="3">
    <source>
        <dbReference type="Proteomes" id="UP000248148"/>
    </source>
</evidence>
<comment type="caution">
    <text evidence="2">The sequence shown here is derived from an EMBL/GenBank/DDBJ whole genome shotgun (WGS) entry which is preliminary data.</text>
</comment>